<evidence type="ECO:0000313" key="4">
    <source>
        <dbReference type="Proteomes" id="UP000006038"/>
    </source>
</evidence>
<dbReference type="SUPFAM" id="SSF56235">
    <property type="entry name" value="N-terminal nucleophile aminohydrolases (Ntn hydrolases)"/>
    <property type="match status" value="1"/>
</dbReference>
<proteinExistence type="predicted"/>
<feature type="region of interest" description="Disordered" evidence="2">
    <location>
        <begin position="182"/>
        <end position="204"/>
    </location>
</feature>
<evidence type="ECO:0000313" key="3">
    <source>
        <dbReference type="EnsemblPlants" id="OB01G41410.1"/>
    </source>
</evidence>
<accession>J3L4I5</accession>
<dbReference type="AlphaFoldDB" id="J3L4I5"/>
<dbReference type="STRING" id="4533.J3L4I5"/>
<dbReference type="PANTHER" id="PTHR33994">
    <property type="entry name" value="OS04G0515000 PROTEIN"/>
    <property type="match status" value="1"/>
</dbReference>
<dbReference type="Gene3D" id="3.60.20.10">
    <property type="entry name" value="Glutamine Phosphoribosylpyrophosphate, subunit 1, domain 1"/>
    <property type="match status" value="1"/>
</dbReference>
<dbReference type="Gramene" id="OB01G41410.1">
    <property type="protein sequence ID" value="OB01G41410.1"/>
    <property type="gene ID" value="OB01G41410"/>
</dbReference>
<dbReference type="EnsemblPlants" id="OB01G41410.1">
    <property type="protein sequence ID" value="OB01G41410.1"/>
    <property type="gene ID" value="OB01G41410"/>
</dbReference>
<dbReference type="PANTHER" id="PTHR33994:SF11">
    <property type="entry name" value="OS01G0771600 PROTEIN"/>
    <property type="match status" value="1"/>
</dbReference>
<organism evidence="3">
    <name type="scientific">Oryza brachyantha</name>
    <name type="common">malo sina</name>
    <dbReference type="NCBI Taxonomy" id="4533"/>
    <lineage>
        <taxon>Eukaryota</taxon>
        <taxon>Viridiplantae</taxon>
        <taxon>Streptophyta</taxon>
        <taxon>Embryophyta</taxon>
        <taxon>Tracheophyta</taxon>
        <taxon>Spermatophyta</taxon>
        <taxon>Magnoliopsida</taxon>
        <taxon>Liliopsida</taxon>
        <taxon>Poales</taxon>
        <taxon>Poaceae</taxon>
        <taxon>BOP clade</taxon>
        <taxon>Oryzoideae</taxon>
        <taxon>Oryzeae</taxon>
        <taxon>Oryzinae</taxon>
        <taxon>Oryza</taxon>
    </lineage>
</organism>
<sequence length="272" mass="29892">MGFAWWQIMYGYKTPEFWVRLAPGTGVEGLERGPGAAAAPVFNVTLRVDNEATRRPFCAGRASAAVAYAGVQLGHADLPGGFCVPGQALSSVPIVATSDGVGVPGELYERMESQRRRRERVSLEVQVRLDDCFGRLPKMLWCTAVLHGRPKGPFLCNYSRMLKDGEPRPHCSFQTRGLHCRNRALPPPPSKKSRPPPSSELSSHQRKVFRVADHAGVALAGLTADGRVLSWSLRSEGINYAFVYDAPLPVSRFALRLADKAQYFLLLASCRI</sequence>
<dbReference type="GO" id="GO:0005839">
    <property type="term" value="C:proteasome core complex"/>
    <property type="evidence" value="ECO:0007669"/>
    <property type="project" value="InterPro"/>
</dbReference>
<keyword evidence="4" id="KW-1185">Reference proteome</keyword>
<dbReference type="Pfam" id="PF00227">
    <property type="entry name" value="Proteasome"/>
    <property type="match status" value="1"/>
</dbReference>
<dbReference type="eggNOG" id="KOG0863">
    <property type="taxonomic scope" value="Eukaryota"/>
</dbReference>
<dbReference type="InterPro" id="IPR001353">
    <property type="entry name" value="Proteasome_sua/b"/>
</dbReference>
<reference evidence="3" key="1">
    <citation type="journal article" date="2013" name="Nat. Commun.">
        <title>Whole-genome sequencing of Oryza brachyantha reveals mechanisms underlying Oryza genome evolution.</title>
        <authorList>
            <person name="Chen J."/>
            <person name="Huang Q."/>
            <person name="Gao D."/>
            <person name="Wang J."/>
            <person name="Lang Y."/>
            <person name="Liu T."/>
            <person name="Li B."/>
            <person name="Bai Z."/>
            <person name="Luis Goicoechea J."/>
            <person name="Liang C."/>
            <person name="Chen C."/>
            <person name="Zhang W."/>
            <person name="Sun S."/>
            <person name="Liao Y."/>
            <person name="Zhang X."/>
            <person name="Yang L."/>
            <person name="Song C."/>
            <person name="Wang M."/>
            <person name="Shi J."/>
            <person name="Liu G."/>
            <person name="Liu J."/>
            <person name="Zhou H."/>
            <person name="Zhou W."/>
            <person name="Yu Q."/>
            <person name="An N."/>
            <person name="Chen Y."/>
            <person name="Cai Q."/>
            <person name="Wang B."/>
            <person name="Liu B."/>
            <person name="Min J."/>
            <person name="Huang Y."/>
            <person name="Wu H."/>
            <person name="Li Z."/>
            <person name="Zhang Y."/>
            <person name="Yin Y."/>
            <person name="Song W."/>
            <person name="Jiang J."/>
            <person name="Jackson S.A."/>
            <person name="Wing R.A."/>
            <person name="Wang J."/>
            <person name="Chen M."/>
        </authorList>
    </citation>
    <scope>NUCLEOTIDE SEQUENCE [LARGE SCALE GENOMIC DNA]</scope>
    <source>
        <strain evidence="3">cv. IRGC 101232</strain>
    </source>
</reference>
<dbReference type="GO" id="GO:0051603">
    <property type="term" value="P:proteolysis involved in protein catabolic process"/>
    <property type="evidence" value="ECO:0007669"/>
    <property type="project" value="InterPro"/>
</dbReference>
<comment type="subunit">
    <text evidence="1">The 26S proteasome consists of a 20S proteasome core and two 19S regulatory subunits. The 20S proteasome core is composed of 28 subunits that are arranged in four stacked rings, resulting in a barrel-shaped structure. The two end rings are each formed by seven alpha subunits, and the two central rings are each formed by seven beta subunits. The catalytic chamber with the active sites is on the inside of the barrel.</text>
</comment>
<evidence type="ECO:0000256" key="1">
    <source>
        <dbReference type="ARBA" id="ARBA00026071"/>
    </source>
</evidence>
<reference evidence="3" key="2">
    <citation type="submission" date="2013-04" db="UniProtKB">
        <authorList>
            <consortium name="EnsemblPlants"/>
        </authorList>
    </citation>
    <scope>IDENTIFICATION</scope>
</reference>
<name>J3L4I5_ORYBR</name>
<dbReference type="InterPro" id="IPR029055">
    <property type="entry name" value="Ntn_hydrolases_N"/>
</dbReference>
<evidence type="ECO:0000256" key="2">
    <source>
        <dbReference type="SAM" id="MobiDB-lite"/>
    </source>
</evidence>
<feature type="compositionally biased region" description="Pro residues" evidence="2">
    <location>
        <begin position="185"/>
        <end position="198"/>
    </location>
</feature>
<dbReference type="HOGENOM" id="CLU_1024410_0_0_1"/>
<protein>
    <submittedName>
        <fullName evidence="3">Uncharacterized protein</fullName>
    </submittedName>
</protein>
<dbReference type="Proteomes" id="UP000006038">
    <property type="component" value="Chromosome 1"/>
</dbReference>